<name>A0A5C6CR33_9BACT</name>
<dbReference type="InterPro" id="IPR054031">
    <property type="entry name" value="XylR_PBP1"/>
</dbReference>
<dbReference type="InterPro" id="IPR028082">
    <property type="entry name" value="Peripla_BP_I"/>
</dbReference>
<dbReference type="InterPro" id="IPR046335">
    <property type="entry name" value="LacI/GalR-like_sensor"/>
</dbReference>
<dbReference type="GO" id="GO:0000976">
    <property type="term" value="F:transcription cis-regulatory region binding"/>
    <property type="evidence" value="ECO:0007669"/>
    <property type="project" value="TreeGrafter"/>
</dbReference>
<dbReference type="PROSITE" id="PS00041">
    <property type="entry name" value="HTH_ARAC_FAMILY_1"/>
    <property type="match status" value="1"/>
</dbReference>
<dbReference type="SMART" id="SM00342">
    <property type="entry name" value="HTH_ARAC"/>
    <property type="match status" value="1"/>
</dbReference>
<gene>
    <name evidence="5" type="primary">xylR_2</name>
    <name evidence="5" type="ORF">Pla144_32410</name>
</gene>
<feature type="domain" description="HTH araC/xylS-type" evidence="4">
    <location>
        <begin position="306"/>
        <end position="404"/>
    </location>
</feature>
<dbReference type="EMBL" id="SJPS01000004">
    <property type="protein sequence ID" value="TWU26024.1"/>
    <property type="molecule type" value="Genomic_DNA"/>
</dbReference>
<dbReference type="Gene3D" id="3.40.50.2300">
    <property type="match status" value="2"/>
</dbReference>
<organism evidence="5 6">
    <name type="scientific">Bythopirellula polymerisocia</name>
    <dbReference type="NCBI Taxonomy" id="2528003"/>
    <lineage>
        <taxon>Bacteria</taxon>
        <taxon>Pseudomonadati</taxon>
        <taxon>Planctomycetota</taxon>
        <taxon>Planctomycetia</taxon>
        <taxon>Pirellulales</taxon>
        <taxon>Lacipirellulaceae</taxon>
        <taxon>Bythopirellula</taxon>
    </lineage>
</organism>
<dbReference type="AlphaFoldDB" id="A0A5C6CR33"/>
<comment type="caution">
    <text evidence="5">The sequence shown here is derived from an EMBL/GenBank/DDBJ whole genome shotgun (WGS) entry which is preliminary data.</text>
</comment>
<keyword evidence="6" id="KW-1185">Reference proteome</keyword>
<evidence type="ECO:0000313" key="5">
    <source>
        <dbReference type="EMBL" id="TWU26024.1"/>
    </source>
</evidence>
<evidence type="ECO:0000313" key="6">
    <source>
        <dbReference type="Proteomes" id="UP000318437"/>
    </source>
</evidence>
<accession>A0A5C6CR33</accession>
<evidence type="ECO:0000256" key="2">
    <source>
        <dbReference type="ARBA" id="ARBA00023125"/>
    </source>
</evidence>
<evidence type="ECO:0000256" key="1">
    <source>
        <dbReference type="ARBA" id="ARBA00023015"/>
    </source>
</evidence>
<dbReference type="Pfam" id="PF22177">
    <property type="entry name" value="PBP1_XylR"/>
    <property type="match status" value="1"/>
</dbReference>
<dbReference type="Gene3D" id="1.10.10.60">
    <property type="entry name" value="Homeodomain-like"/>
    <property type="match status" value="1"/>
</dbReference>
<dbReference type="CDD" id="cd01543">
    <property type="entry name" value="PBP1_XylR"/>
    <property type="match status" value="1"/>
</dbReference>
<dbReference type="PANTHER" id="PTHR30146">
    <property type="entry name" value="LACI-RELATED TRANSCRIPTIONAL REPRESSOR"/>
    <property type="match status" value="1"/>
</dbReference>
<proteinExistence type="predicted"/>
<dbReference type="PANTHER" id="PTHR30146:SF24">
    <property type="entry name" value="XYLOSE OPERON REGULATORY PROTEIN"/>
    <property type="match status" value="1"/>
</dbReference>
<dbReference type="Proteomes" id="UP000318437">
    <property type="component" value="Unassembled WGS sequence"/>
</dbReference>
<keyword evidence="1" id="KW-0805">Transcription regulation</keyword>
<dbReference type="InterPro" id="IPR018062">
    <property type="entry name" value="HTH_AraC-typ_CS"/>
</dbReference>
<keyword evidence="2" id="KW-0238">DNA-binding</keyword>
<sequence>MPVWQPNHFATPFRGCHVNHSKTLQNRKSVALLIETSNAYARGLLDGIIAYQREHDPWSIYVGEQGRGAQPPLWIKNWKGDGIIARIETDAIATVVRRTHLPVVDVSAARLVKNIPWVETDDREIARLAAQHLIERGFEKLAFCGEPQFNWSQWRQQHFTEMATEEGCEFFVFEGKSRFNNGYSWNAERRRLKKWVQNLPKPIGVMACYDFTGQQLLDVCRELEIAVPEQMAVIGVDNDVRLCRLCTPPLSSVIPDTHRTGYQAAQLLDQLMQESGESEECILVPPSGIAERQSSDVYALDDIDIVSALRFIRENACKGISVADVLKAVPLSRRMLEHRFQKLVRRTPHAEIIRIRMERACRLLRETDLSLAEITSRSGFANPDYFSVAFKNYMETTPRNYRKKNRLSRRN</sequence>
<evidence type="ECO:0000256" key="3">
    <source>
        <dbReference type="ARBA" id="ARBA00023163"/>
    </source>
</evidence>
<dbReference type="InterPro" id="IPR009057">
    <property type="entry name" value="Homeodomain-like_sf"/>
</dbReference>
<dbReference type="OrthoDB" id="9795616at2"/>
<dbReference type="Pfam" id="PF12833">
    <property type="entry name" value="HTH_18"/>
    <property type="match status" value="1"/>
</dbReference>
<keyword evidence="3" id="KW-0804">Transcription</keyword>
<dbReference type="InterPro" id="IPR018060">
    <property type="entry name" value="HTH_AraC"/>
</dbReference>
<dbReference type="Pfam" id="PF13377">
    <property type="entry name" value="Peripla_BP_3"/>
    <property type="match status" value="1"/>
</dbReference>
<protein>
    <submittedName>
        <fullName evidence="5">Xylose operon regulatory protein</fullName>
    </submittedName>
</protein>
<dbReference type="SUPFAM" id="SSF53822">
    <property type="entry name" value="Periplasmic binding protein-like I"/>
    <property type="match status" value="1"/>
</dbReference>
<dbReference type="PROSITE" id="PS01124">
    <property type="entry name" value="HTH_ARAC_FAMILY_2"/>
    <property type="match status" value="1"/>
</dbReference>
<dbReference type="GO" id="GO:0003700">
    <property type="term" value="F:DNA-binding transcription factor activity"/>
    <property type="evidence" value="ECO:0007669"/>
    <property type="project" value="InterPro"/>
</dbReference>
<reference evidence="5 6" key="1">
    <citation type="submission" date="2019-02" db="EMBL/GenBank/DDBJ databases">
        <title>Deep-cultivation of Planctomycetes and their phenomic and genomic characterization uncovers novel biology.</title>
        <authorList>
            <person name="Wiegand S."/>
            <person name="Jogler M."/>
            <person name="Boedeker C."/>
            <person name="Pinto D."/>
            <person name="Vollmers J."/>
            <person name="Rivas-Marin E."/>
            <person name="Kohn T."/>
            <person name="Peeters S.H."/>
            <person name="Heuer A."/>
            <person name="Rast P."/>
            <person name="Oberbeckmann S."/>
            <person name="Bunk B."/>
            <person name="Jeske O."/>
            <person name="Meyerdierks A."/>
            <person name="Storesund J.E."/>
            <person name="Kallscheuer N."/>
            <person name="Luecker S."/>
            <person name="Lage O.M."/>
            <person name="Pohl T."/>
            <person name="Merkel B.J."/>
            <person name="Hornburger P."/>
            <person name="Mueller R.-W."/>
            <person name="Bruemmer F."/>
            <person name="Labrenz M."/>
            <person name="Spormann A.M."/>
            <person name="Op Den Camp H."/>
            <person name="Overmann J."/>
            <person name="Amann R."/>
            <person name="Jetten M.S.M."/>
            <person name="Mascher T."/>
            <person name="Medema M.H."/>
            <person name="Devos D.P."/>
            <person name="Kaster A.-K."/>
            <person name="Ovreas L."/>
            <person name="Rohde M."/>
            <person name="Galperin M.Y."/>
            <person name="Jogler C."/>
        </authorList>
    </citation>
    <scope>NUCLEOTIDE SEQUENCE [LARGE SCALE GENOMIC DNA]</scope>
    <source>
        <strain evidence="5 6">Pla144</strain>
    </source>
</reference>
<dbReference type="SUPFAM" id="SSF46689">
    <property type="entry name" value="Homeodomain-like"/>
    <property type="match status" value="1"/>
</dbReference>
<evidence type="ECO:0000259" key="4">
    <source>
        <dbReference type="PROSITE" id="PS01124"/>
    </source>
</evidence>